<dbReference type="GO" id="GO:0006417">
    <property type="term" value="P:regulation of translation"/>
    <property type="evidence" value="ECO:0007669"/>
    <property type="project" value="TreeGrafter"/>
</dbReference>
<evidence type="ECO:0000256" key="1">
    <source>
        <dbReference type="ARBA" id="ARBA00004167"/>
    </source>
</evidence>
<evidence type="ECO:0000256" key="10">
    <source>
        <dbReference type="ARBA" id="ARBA00030803"/>
    </source>
</evidence>
<evidence type="ECO:0000259" key="11">
    <source>
        <dbReference type="Pfam" id="PF10099"/>
    </source>
</evidence>
<dbReference type="Pfam" id="PF10099">
    <property type="entry name" value="RskA_C"/>
    <property type="match status" value="1"/>
</dbReference>
<keyword evidence="3" id="KW-1003">Cell membrane</keyword>
<evidence type="ECO:0000256" key="8">
    <source>
        <dbReference type="ARBA" id="ARBA00024438"/>
    </source>
</evidence>
<feature type="domain" description="Anti-sigma K factor RskA C-terminal" evidence="11">
    <location>
        <begin position="111"/>
        <end position="240"/>
    </location>
</feature>
<dbReference type="KEGG" id="phc:BBI08_04470"/>
<dbReference type="OrthoDB" id="150725at2"/>
<dbReference type="InterPro" id="IPR027383">
    <property type="entry name" value="Znf_put"/>
</dbReference>
<evidence type="ECO:0000256" key="5">
    <source>
        <dbReference type="ARBA" id="ARBA00022989"/>
    </source>
</evidence>
<keyword evidence="5" id="KW-1133">Transmembrane helix</keyword>
<evidence type="ECO:0000313" key="14">
    <source>
        <dbReference type="Proteomes" id="UP000092687"/>
    </source>
</evidence>
<evidence type="ECO:0000256" key="3">
    <source>
        <dbReference type="ARBA" id="ARBA00022475"/>
    </source>
</evidence>
<dbReference type="Proteomes" id="UP000092687">
    <property type="component" value="Chromosome"/>
</dbReference>
<dbReference type="InterPro" id="IPR051474">
    <property type="entry name" value="Anti-sigma-K/W_factor"/>
</dbReference>
<proteinExistence type="inferred from homology"/>
<dbReference type="InterPro" id="IPR018764">
    <property type="entry name" value="RskA_C"/>
</dbReference>
<gene>
    <name evidence="13" type="ORF">BBI08_04470</name>
</gene>
<keyword evidence="6" id="KW-0472">Membrane</keyword>
<dbReference type="STRING" id="1215089.BBI08_04470"/>
<comment type="similarity">
    <text evidence="7">Belongs to the zinc-associated anti-sigma factor (ZAS) superfamily. Anti-sigma-W factor family.</text>
</comment>
<evidence type="ECO:0000313" key="13">
    <source>
        <dbReference type="EMBL" id="ANU13140.1"/>
    </source>
</evidence>
<sequence length="247" mass="27393">MTNIDCDYLVDYLNGTLTAEENQQFEHHLKTCKECQEIIEATGQLPYLADPVEPPTDMKARILSNVFDEKVEQNNHLKDQPIDQPKALKPAMSPIPIHKKRRKENVWKPLLAAVLLMSLLGNGYAFFQLSDQQPGTETAMQSIELQPNATFTGSATAAIIEEEGLLNLVVQADRLAELEASQVYQVWLIKDGKPIPAGAFSPNPNGEGASYYQLETTSNEWDTIAITLEPKTGNELPEGEIVLSSEI</sequence>
<dbReference type="PANTHER" id="PTHR37461">
    <property type="entry name" value="ANTI-SIGMA-K FACTOR RSKA"/>
    <property type="match status" value="1"/>
</dbReference>
<dbReference type="PANTHER" id="PTHR37461:SF1">
    <property type="entry name" value="ANTI-SIGMA-K FACTOR RSKA"/>
    <property type="match status" value="1"/>
</dbReference>
<evidence type="ECO:0000256" key="7">
    <source>
        <dbReference type="ARBA" id="ARBA00024353"/>
    </source>
</evidence>
<reference evidence="14" key="1">
    <citation type="submission" date="2016-07" db="EMBL/GenBank/DDBJ databases">
        <authorList>
            <person name="See-Too W.S."/>
        </authorList>
    </citation>
    <scope>NUCLEOTIDE SEQUENCE [LARGE SCALE GENOMIC DNA]</scope>
    <source>
        <strain evidence="14">DSM 24743</strain>
    </source>
</reference>
<reference evidence="14" key="2">
    <citation type="submission" date="2016-10" db="EMBL/GenBank/DDBJ databases">
        <authorList>
            <person name="See-Too W.S."/>
        </authorList>
    </citation>
    <scope>NUCLEOTIDE SEQUENCE [LARGE SCALE GENOMIC DNA]</scope>
    <source>
        <strain evidence="14">DSM 24743</strain>
    </source>
</reference>
<comment type="subcellular location">
    <subcellularLocation>
        <location evidence="2">Cell membrane</location>
    </subcellularLocation>
    <subcellularLocation>
        <location evidence="1">Membrane</location>
        <topology evidence="1">Single-pass membrane protein</topology>
    </subcellularLocation>
</comment>
<dbReference type="GO" id="GO:0016989">
    <property type="term" value="F:sigma factor antagonist activity"/>
    <property type="evidence" value="ECO:0007669"/>
    <property type="project" value="TreeGrafter"/>
</dbReference>
<evidence type="ECO:0000256" key="6">
    <source>
        <dbReference type="ARBA" id="ARBA00023136"/>
    </source>
</evidence>
<name>A0A1C7DNG5_9BACL</name>
<keyword evidence="4" id="KW-0812">Transmembrane</keyword>
<dbReference type="GO" id="GO:0005886">
    <property type="term" value="C:plasma membrane"/>
    <property type="evidence" value="ECO:0007669"/>
    <property type="project" value="UniProtKB-SubCell"/>
</dbReference>
<dbReference type="EMBL" id="CP016537">
    <property type="protein sequence ID" value="ANU13140.1"/>
    <property type="molecule type" value="Genomic_DNA"/>
</dbReference>
<evidence type="ECO:0000259" key="12">
    <source>
        <dbReference type="Pfam" id="PF13490"/>
    </source>
</evidence>
<dbReference type="AlphaFoldDB" id="A0A1C7DNG5"/>
<feature type="domain" description="Putative zinc-finger" evidence="12">
    <location>
        <begin position="7"/>
        <end position="36"/>
    </location>
</feature>
<evidence type="ECO:0000256" key="9">
    <source>
        <dbReference type="ARBA" id="ARBA00029829"/>
    </source>
</evidence>
<organism evidence="13 14">
    <name type="scientific">Planococcus halocryophilus</name>
    <dbReference type="NCBI Taxonomy" id="1215089"/>
    <lineage>
        <taxon>Bacteria</taxon>
        <taxon>Bacillati</taxon>
        <taxon>Bacillota</taxon>
        <taxon>Bacilli</taxon>
        <taxon>Bacillales</taxon>
        <taxon>Caryophanaceae</taxon>
        <taxon>Planococcus</taxon>
    </lineage>
</organism>
<dbReference type="InterPro" id="IPR041916">
    <property type="entry name" value="Anti_sigma_zinc_sf"/>
</dbReference>
<keyword evidence="14" id="KW-1185">Reference proteome</keyword>
<dbReference type="Pfam" id="PF13490">
    <property type="entry name" value="zf-HC2"/>
    <property type="match status" value="1"/>
</dbReference>
<protein>
    <recommendedName>
        <fullName evidence="8">Anti-sigma-W factor RsiW</fullName>
    </recommendedName>
    <alternativeName>
        <fullName evidence="10">Regulator of SigK</fullName>
    </alternativeName>
    <alternativeName>
        <fullName evidence="9">Sigma-K anti-sigma factor RskA</fullName>
    </alternativeName>
</protein>
<evidence type="ECO:0000256" key="2">
    <source>
        <dbReference type="ARBA" id="ARBA00004236"/>
    </source>
</evidence>
<accession>A0A1C7DNG5</accession>
<evidence type="ECO:0000256" key="4">
    <source>
        <dbReference type="ARBA" id="ARBA00022692"/>
    </source>
</evidence>
<dbReference type="Gene3D" id="1.10.10.1320">
    <property type="entry name" value="Anti-sigma factor, zinc-finger domain"/>
    <property type="match status" value="1"/>
</dbReference>